<evidence type="ECO:0000313" key="3">
    <source>
        <dbReference type="EMBL" id="PFG20980.1"/>
    </source>
</evidence>
<keyword evidence="3" id="KW-0946">Virion</keyword>
<dbReference type="AlphaFoldDB" id="A0A2A9D547"/>
<dbReference type="Pfam" id="PF08757">
    <property type="entry name" value="CotH"/>
    <property type="match status" value="1"/>
</dbReference>
<feature type="compositionally biased region" description="Low complexity" evidence="1">
    <location>
        <begin position="382"/>
        <end position="391"/>
    </location>
</feature>
<dbReference type="Proteomes" id="UP000224915">
    <property type="component" value="Unassembled WGS sequence"/>
</dbReference>
<keyword evidence="4" id="KW-1185">Reference proteome</keyword>
<name>A0A2A9D547_9MICO</name>
<reference evidence="3 4" key="1">
    <citation type="submission" date="2017-10" db="EMBL/GenBank/DDBJ databases">
        <title>Sequencing the genomes of 1000 actinobacteria strains.</title>
        <authorList>
            <person name="Klenk H.-P."/>
        </authorList>
    </citation>
    <scope>NUCLEOTIDE SEQUENCE [LARGE SCALE GENOMIC DNA]</scope>
    <source>
        <strain evidence="3 4">DSM 21801</strain>
    </source>
</reference>
<sequence length="507" mass="52995">MKKRASLTTISATAAAIALVLAGCSTAATGSTTASGTTSVTSVSLAADDGSFFDSSTVHSIEILVDEAEVEAMIQTYLDTGEKEWLEADVVIDGVTYESVGIKLKGNSSLQGVTLDTPITDLPWRIRTDKYVDDQSIEGVTDIVVRSNNTESSLNEAVALEMLSYAGLATEESSATRFSINGSEEDLRLTVAVPNDSWLERNAEAGLLPSSDGILYKAESGYDYSWLGEDGDLYTEAFDLEEGEEDYQPLVDFLDVVNNTTDEEFAEQLPEVLDVDSFARYLALEDLIDNFDDIDGPGNNSYLYYDPASGQMTVVAWDHNLAFGVQNGGGQPGEMGGAPGERGGVPGGRGAAPGAAGELPEGVAEGELPEGVAEGELPEGVAEGELPARPGGAPGGVPGDAAGGGFGGGAQSGNNQLTTRFLENEEFAALYEEALADLQAELYDSGLLEETVDSWVDVLTAGASDLIDTTTLQSESESILGYATSEVQARTSETREETGAADPGATA</sequence>
<feature type="signal peptide" evidence="2">
    <location>
        <begin position="1"/>
        <end position="27"/>
    </location>
</feature>
<dbReference type="OrthoDB" id="3280828at2"/>
<dbReference type="PROSITE" id="PS51257">
    <property type="entry name" value="PROKAR_LIPOPROTEIN"/>
    <property type="match status" value="1"/>
</dbReference>
<protein>
    <submittedName>
        <fullName evidence="3">Spore coat protein CotH</fullName>
    </submittedName>
</protein>
<feature type="region of interest" description="Disordered" evidence="1">
    <location>
        <begin position="485"/>
        <end position="507"/>
    </location>
</feature>
<dbReference type="PANTHER" id="PTHR40050:SF1">
    <property type="entry name" value="INNER SPORE COAT PROTEIN H"/>
    <property type="match status" value="1"/>
</dbReference>
<feature type="compositionally biased region" description="Gly residues" evidence="1">
    <location>
        <begin position="392"/>
        <end position="411"/>
    </location>
</feature>
<dbReference type="RefSeq" id="WP_098469880.1">
    <property type="nucleotide sequence ID" value="NZ_PDJD01000001.1"/>
</dbReference>
<evidence type="ECO:0000256" key="2">
    <source>
        <dbReference type="SAM" id="SignalP"/>
    </source>
</evidence>
<accession>A0A2A9D547</accession>
<evidence type="ECO:0000313" key="4">
    <source>
        <dbReference type="Proteomes" id="UP000224915"/>
    </source>
</evidence>
<feature type="region of interest" description="Disordered" evidence="1">
    <location>
        <begin position="382"/>
        <end position="412"/>
    </location>
</feature>
<feature type="compositionally biased region" description="Gly residues" evidence="1">
    <location>
        <begin position="327"/>
        <end position="351"/>
    </location>
</feature>
<dbReference type="EMBL" id="PDJD01000001">
    <property type="protein sequence ID" value="PFG20980.1"/>
    <property type="molecule type" value="Genomic_DNA"/>
</dbReference>
<feature type="compositionally biased region" description="Low complexity" evidence="1">
    <location>
        <begin position="352"/>
        <end position="362"/>
    </location>
</feature>
<feature type="chain" id="PRO_5013038263" evidence="2">
    <location>
        <begin position="28"/>
        <end position="507"/>
    </location>
</feature>
<comment type="caution">
    <text evidence="3">The sequence shown here is derived from an EMBL/GenBank/DDBJ whole genome shotgun (WGS) entry which is preliminary data.</text>
</comment>
<dbReference type="PANTHER" id="PTHR40050">
    <property type="entry name" value="INNER SPORE COAT PROTEIN H"/>
    <property type="match status" value="1"/>
</dbReference>
<evidence type="ECO:0000256" key="1">
    <source>
        <dbReference type="SAM" id="MobiDB-lite"/>
    </source>
</evidence>
<keyword evidence="2" id="KW-0732">Signal</keyword>
<dbReference type="InterPro" id="IPR014867">
    <property type="entry name" value="Spore_coat_CotH_CotH2/3/7"/>
</dbReference>
<keyword evidence="3" id="KW-0167">Capsid protein</keyword>
<feature type="region of interest" description="Disordered" evidence="1">
    <location>
        <begin position="327"/>
        <end position="362"/>
    </location>
</feature>
<proteinExistence type="predicted"/>
<organism evidence="3 4">
    <name type="scientific">Serinibacter salmoneus</name>
    <dbReference type="NCBI Taxonomy" id="556530"/>
    <lineage>
        <taxon>Bacteria</taxon>
        <taxon>Bacillati</taxon>
        <taxon>Actinomycetota</taxon>
        <taxon>Actinomycetes</taxon>
        <taxon>Micrococcales</taxon>
        <taxon>Beutenbergiaceae</taxon>
        <taxon>Serinibacter</taxon>
    </lineage>
</organism>
<gene>
    <name evidence="3" type="ORF">ATL40_2599</name>
</gene>